<feature type="compositionally biased region" description="Basic and acidic residues" evidence="1">
    <location>
        <begin position="86"/>
        <end position="96"/>
    </location>
</feature>
<feature type="compositionally biased region" description="Basic and acidic residues" evidence="1">
    <location>
        <begin position="204"/>
        <end position="221"/>
    </location>
</feature>
<dbReference type="AlphaFoldDB" id="A0AAQ3XI32"/>
<keyword evidence="3" id="KW-1185">Reference proteome</keyword>
<evidence type="ECO:0000313" key="3">
    <source>
        <dbReference type="Proteomes" id="UP001341281"/>
    </source>
</evidence>
<accession>A0AAQ3XI32</accession>
<feature type="compositionally biased region" description="Basic residues" evidence="1">
    <location>
        <begin position="222"/>
        <end position="231"/>
    </location>
</feature>
<reference evidence="2 3" key="1">
    <citation type="submission" date="2024-02" db="EMBL/GenBank/DDBJ databases">
        <title>High-quality chromosome-scale genome assembly of Pensacola bahiagrass (Paspalum notatum Flugge var. saurae).</title>
        <authorList>
            <person name="Vega J.M."/>
            <person name="Podio M."/>
            <person name="Orjuela J."/>
            <person name="Siena L.A."/>
            <person name="Pessino S.C."/>
            <person name="Combes M.C."/>
            <person name="Mariac C."/>
            <person name="Albertini E."/>
            <person name="Pupilli F."/>
            <person name="Ortiz J.P.A."/>
            <person name="Leblanc O."/>
        </authorList>
    </citation>
    <scope>NUCLEOTIDE SEQUENCE [LARGE SCALE GENOMIC DNA]</scope>
    <source>
        <strain evidence="2">R1</strain>
        <tissue evidence="2">Leaf</tissue>
    </source>
</reference>
<feature type="compositionally biased region" description="Low complexity" evidence="1">
    <location>
        <begin position="156"/>
        <end position="175"/>
    </location>
</feature>
<protein>
    <submittedName>
        <fullName evidence="2">Uncharacterized protein</fullName>
    </submittedName>
</protein>
<feature type="compositionally biased region" description="Polar residues" evidence="1">
    <location>
        <begin position="260"/>
        <end position="282"/>
    </location>
</feature>
<feature type="region of interest" description="Disordered" evidence="1">
    <location>
        <begin position="135"/>
        <end position="282"/>
    </location>
</feature>
<sequence length="282" mass="29938">MPSRRTRRDPWNRSCRGVRHEQRRVRTVQRKFLFARRRRRRCTCSGGDADEPRHHALHGADDGGLAEEDDVEAGPGEEAGGGGDVGVEHGHGRRDAGGVGRAAVEARPAHPQQPAAGDHQQDVVRGEALAEVGEAVGTYPVGGGESGDAGGEVDDVTAGVVDDAPVVEEAAAPEAEGADGVGEEEPERGEGHPGLDVHAAQDGARQEHQRDGGELELEQHQRGLRVHRLRAGRGGAVRGGRQRRARHEPWESATPALPQKGSSRSPNAMRNPTSTHTSSDDA</sequence>
<proteinExistence type="predicted"/>
<feature type="region of interest" description="Disordered" evidence="1">
    <location>
        <begin position="41"/>
        <end position="122"/>
    </location>
</feature>
<organism evidence="2 3">
    <name type="scientific">Paspalum notatum var. saurae</name>
    <dbReference type="NCBI Taxonomy" id="547442"/>
    <lineage>
        <taxon>Eukaryota</taxon>
        <taxon>Viridiplantae</taxon>
        <taxon>Streptophyta</taxon>
        <taxon>Embryophyta</taxon>
        <taxon>Tracheophyta</taxon>
        <taxon>Spermatophyta</taxon>
        <taxon>Magnoliopsida</taxon>
        <taxon>Liliopsida</taxon>
        <taxon>Poales</taxon>
        <taxon>Poaceae</taxon>
        <taxon>PACMAD clade</taxon>
        <taxon>Panicoideae</taxon>
        <taxon>Andropogonodae</taxon>
        <taxon>Paspaleae</taxon>
        <taxon>Paspalinae</taxon>
        <taxon>Paspalum</taxon>
    </lineage>
</organism>
<name>A0AAQ3XI32_PASNO</name>
<dbReference type="Proteomes" id="UP001341281">
    <property type="component" value="Chromosome 10"/>
</dbReference>
<feature type="compositionally biased region" description="Gly residues" evidence="1">
    <location>
        <begin position="140"/>
        <end position="150"/>
    </location>
</feature>
<evidence type="ECO:0000256" key="1">
    <source>
        <dbReference type="SAM" id="MobiDB-lite"/>
    </source>
</evidence>
<dbReference type="EMBL" id="CP144754">
    <property type="protein sequence ID" value="WVZ98905.1"/>
    <property type="molecule type" value="Genomic_DNA"/>
</dbReference>
<feature type="compositionally biased region" description="Basic and acidic residues" evidence="1">
    <location>
        <begin position="50"/>
        <end position="61"/>
    </location>
</feature>
<gene>
    <name evidence="2" type="ORF">U9M48_044275</name>
</gene>
<evidence type="ECO:0000313" key="2">
    <source>
        <dbReference type="EMBL" id="WVZ98905.1"/>
    </source>
</evidence>